<evidence type="ECO:0000256" key="3">
    <source>
        <dbReference type="ARBA" id="ARBA00023180"/>
    </source>
</evidence>
<reference evidence="7" key="2">
    <citation type="journal article" date="2015" name="Fish Shellfish Immunol.">
        <title>Early steps in the European eel (Anguilla anguilla)-Vibrio vulnificus interaction in the gills: Role of the RtxA13 toxin.</title>
        <authorList>
            <person name="Callol A."/>
            <person name="Pajuelo D."/>
            <person name="Ebbesson L."/>
            <person name="Teles M."/>
            <person name="MacKenzie S."/>
            <person name="Amaro C."/>
        </authorList>
    </citation>
    <scope>NUCLEOTIDE SEQUENCE</scope>
</reference>
<dbReference type="Gene3D" id="3.30.497.10">
    <property type="entry name" value="Antithrombin, subunit I, domain 2"/>
    <property type="match status" value="1"/>
</dbReference>
<evidence type="ECO:0000256" key="2">
    <source>
        <dbReference type="ARBA" id="ARBA00022729"/>
    </source>
</evidence>
<evidence type="ECO:0000256" key="5">
    <source>
        <dbReference type="SAM" id="SignalP"/>
    </source>
</evidence>
<keyword evidence="3" id="KW-0325">Glycoprotein</keyword>
<dbReference type="PANTHER" id="PTHR11461:SF363">
    <property type="entry name" value="SERINE (OR CYSTEINE) PROTEINASE INHIBITOR, CLADE A (ALPHA-1 ANTIPROTEINASE, ANTITRYPSIN), MEMBER 1, LIKE PRECURSOR-RELATED"/>
    <property type="match status" value="1"/>
</dbReference>
<keyword evidence="2 5" id="KW-0732">Signal</keyword>
<name>A0A0E9XP80_ANGAN</name>
<dbReference type="SMART" id="SM00093">
    <property type="entry name" value="SERPIN"/>
    <property type="match status" value="1"/>
</dbReference>
<sequence>MQGFLHCALTSLLLVVVWTHSQGGDHKAHQQHLHHEMDKPHPVHGKGEEACHKLAPPNADFAFALYKKMATKSESRNVFFSPLGISTALSLLGVGSKGDTHQQLYHALGYSQFTTAQVNEAYEHLQHMLGHSHGELKLDKGSAIVLQDGFKPLQKFLDDGKHYYQAQGFTVDFKKPEVAVQAINKFIAEKTDNKIPDLLSSVESDTLMVLLNYIHFRGKWEKPFDAKNTGKADFKVDENTTVSVDMMKRMGRYSYYYDRENHTSVLMLPYKGNASMMILLPCEGKMKDLEAILSKEYIRHWHDSLFKTVVDLEMPKFSVSGSYSLKEFLKEMGVVAAFSDTADLSGISEDVGLKVSKVSHKAVLSVDEKGTEAAAATVVEMIPMSLPDTVSLNRPFLLLILEESTKSILFMGKIINPTAQ</sequence>
<feature type="chain" id="PRO_5039969955" description="Serpin domain-containing protein" evidence="5">
    <location>
        <begin position="24"/>
        <end position="420"/>
    </location>
</feature>
<dbReference type="SUPFAM" id="SSF56574">
    <property type="entry name" value="Serpins"/>
    <property type="match status" value="1"/>
</dbReference>
<feature type="domain" description="Serpin" evidence="6">
    <location>
        <begin position="63"/>
        <end position="417"/>
    </location>
</feature>
<evidence type="ECO:0000256" key="4">
    <source>
        <dbReference type="RuleBase" id="RU000411"/>
    </source>
</evidence>
<protein>
    <recommendedName>
        <fullName evidence="6">Serpin domain-containing protein</fullName>
    </recommendedName>
</protein>
<evidence type="ECO:0000313" key="7">
    <source>
        <dbReference type="EMBL" id="JAI03656.1"/>
    </source>
</evidence>
<dbReference type="Proteomes" id="UP001044222">
    <property type="component" value="Chromosome 6"/>
</dbReference>
<dbReference type="InterPro" id="IPR042178">
    <property type="entry name" value="Serpin_sf_1"/>
</dbReference>
<dbReference type="Gene3D" id="2.10.310.10">
    <property type="entry name" value="Serpins superfamily"/>
    <property type="match status" value="1"/>
</dbReference>
<feature type="signal peptide" evidence="5">
    <location>
        <begin position="1"/>
        <end position="23"/>
    </location>
</feature>
<evidence type="ECO:0000313" key="8">
    <source>
        <dbReference type="EMBL" id="KAG5847046.1"/>
    </source>
</evidence>
<dbReference type="InterPro" id="IPR036186">
    <property type="entry name" value="Serpin_sf"/>
</dbReference>
<dbReference type="FunFam" id="2.10.310.10:FF:000001">
    <property type="entry name" value="Serpin family A member 1"/>
    <property type="match status" value="1"/>
</dbReference>
<dbReference type="EMBL" id="JAFIRN010000006">
    <property type="protein sequence ID" value="KAG5847046.1"/>
    <property type="molecule type" value="Genomic_DNA"/>
</dbReference>
<dbReference type="EMBL" id="GBXM01004922">
    <property type="protein sequence ID" value="JAI03656.1"/>
    <property type="molecule type" value="Transcribed_RNA"/>
</dbReference>
<evidence type="ECO:0000256" key="1">
    <source>
        <dbReference type="ARBA" id="ARBA00009500"/>
    </source>
</evidence>
<keyword evidence="9" id="KW-1185">Reference proteome</keyword>
<dbReference type="FunFam" id="2.30.39.10:FF:000003">
    <property type="entry name" value="alpha-1-antitrypsin isoform X1"/>
    <property type="match status" value="1"/>
</dbReference>
<reference evidence="8" key="3">
    <citation type="submission" date="2021-01" db="EMBL/GenBank/DDBJ databases">
        <title>A chromosome-scale assembly of European eel, Anguilla anguilla.</title>
        <authorList>
            <person name="Henkel C."/>
            <person name="Jong-Raadsen S.A."/>
            <person name="Dufour S."/>
            <person name="Weltzien F.-A."/>
            <person name="Palstra A.P."/>
            <person name="Pelster B."/>
            <person name="Spaink H.P."/>
            <person name="Van Den Thillart G.E."/>
            <person name="Jansen H."/>
            <person name="Zahm M."/>
            <person name="Klopp C."/>
            <person name="Cedric C."/>
            <person name="Louis A."/>
            <person name="Berthelot C."/>
            <person name="Parey E."/>
            <person name="Roest Crollius H."/>
            <person name="Montfort J."/>
            <person name="Robinson-Rechavi M."/>
            <person name="Bucao C."/>
            <person name="Bouchez O."/>
            <person name="Gislard M."/>
            <person name="Lluch J."/>
            <person name="Milhes M."/>
            <person name="Lampietro C."/>
            <person name="Lopez Roques C."/>
            <person name="Donnadieu C."/>
            <person name="Braasch I."/>
            <person name="Desvignes T."/>
            <person name="Postlethwait J."/>
            <person name="Bobe J."/>
            <person name="Guiguen Y."/>
            <person name="Dirks R."/>
        </authorList>
    </citation>
    <scope>NUCLEOTIDE SEQUENCE</scope>
    <source>
        <strain evidence="8">Tag_6206</strain>
        <tissue evidence="8">Liver</tissue>
    </source>
</reference>
<dbReference type="InterPro" id="IPR000215">
    <property type="entry name" value="Serpin_fam"/>
</dbReference>
<dbReference type="Gene3D" id="2.30.39.10">
    <property type="entry name" value="Alpha-1-antitrypsin, domain 1"/>
    <property type="match status" value="1"/>
</dbReference>
<comment type="similarity">
    <text evidence="1 4">Belongs to the serpin family.</text>
</comment>
<dbReference type="InterPro" id="IPR023796">
    <property type="entry name" value="Serpin_dom"/>
</dbReference>
<dbReference type="InterPro" id="IPR042185">
    <property type="entry name" value="Serpin_sf_2"/>
</dbReference>
<evidence type="ECO:0000259" key="6">
    <source>
        <dbReference type="SMART" id="SM00093"/>
    </source>
</evidence>
<dbReference type="PRINTS" id="PR00780">
    <property type="entry name" value="LEUSERPINII"/>
</dbReference>
<accession>A0A0E9XP80</accession>
<evidence type="ECO:0000313" key="9">
    <source>
        <dbReference type="Proteomes" id="UP001044222"/>
    </source>
</evidence>
<organism evidence="7">
    <name type="scientific">Anguilla anguilla</name>
    <name type="common">European freshwater eel</name>
    <name type="synonym">Muraena anguilla</name>
    <dbReference type="NCBI Taxonomy" id="7936"/>
    <lineage>
        <taxon>Eukaryota</taxon>
        <taxon>Metazoa</taxon>
        <taxon>Chordata</taxon>
        <taxon>Craniata</taxon>
        <taxon>Vertebrata</taxon>
        <taxon>Euteleostomi</taxon>
        <taxon>Actinopterygii</taxon>
        <taxon>Neopterygii</taxon>
        <taxon>Teleostei</taxon>
        <taxon>Anguilliformes</taxon>
        <taxon>Anguillidae</taxon>
        <taxon>Anguilla</taxon>
    </lineage>
</organism>
<dbReference type="FunFam" id="3.30.497.10:FF:000001">
    <property type="entry name" value="Serine protease inhibitor"/>
    <property type="match status" value="1"/>
</dbReference>
<dbReference type="InterPro" id="IPR023795">
    <property type="entry name" value="Serpin_CS"/>
</dbReference>
<gene>
    <name evidence="8" type="ORF">ANANG_G00121560</name>
</gene>
<dbReference type="GO" id="GO:0004867">
    <property type="term" value="F:serine-type endopeptidase inhibitor activity"/>
    <property type="evidence" value="ECO:0007669"/>
    <property type="project" value="InterPro"/>
</dbReference>
<dbReference type="AlphaFoldDB" id="A0A0E9XP80"/>
<dbReference type="GO" id="GO:0005615">
    <property type="term" value="C:extracellular space"/>
    <property type="evidence" value="ECO:0007669"/>
    <property type="project" value="InterPro"/>
</dbReference>
<proteinExistence type="inferred from homology"/>
<dbReference type="PROSITE" id="PS00284">
    <property type="entry name" value="SERPIN"/>
    <property type="match status" value="1"/>
</dbReference>
<reference evidence="7" key="1">
    <citation type="submission" date="2014-11" db="EMBL/GenBank/DDBJ databases">
        <authorList>
            <person name="Amaro Gonzalez C."/>
        </authorList>
    </citation>
    <scope>NUCLEOTIDE SEQUENCE</scope>
</reference>
<dbReference type="PANTHER" id="PTHR11461">
    <property type="entry name" value="SERINE PROTEASE INHIBITOR, SERPIN"/>
    <property type="match status" value="1"/>
</dbReference>
<dbReference type="Pfam" id="PF00079">
    <property type="entry name" value="Serpin"/>
    <property type="match status" value="1"/>
</dbReference>